<proteinExistence type="predicted"/>
<comment type="cofactor">
    <cofactor evidence="1">
        <name>Zn(2+)</name>
        <dbReference type="ChEBI" id="CHEBI:29105"/>
    </cofactor>
</comment>
<dbReference type="AlphaFoldDB" id="A0A075FPG3"/>
<dbReference type="InterPro" id="IPR055438">
    <property type="entry name" value="AstE_AspA_cat"/>
</dbReference>
<organism evidence="7">
    <name type="scientific">uncultured marine group II/III euryarchaeote AD1000_12_F09</name>
    <dbReference type="NCBI Taxonomy" id="1457727"/>
    <lineage>
        <taxon>Archaea</taxon>
        <taxon>Methanobacteriati</taxon>
        <taxon>Methanobacteriota</taxon>
        <taxon>environmental samples</taxon>
    </lineage>
</organism>
<dbReference type="Gene3D" id="3.40.630.10">
    <property type="entry name" value="Zn peptidases"/>
    <property type="match status" value="1"/>
</dbReference>
<evidence type="ECO:0000256" key="5">
    <source>
        <dbReference type="SAM" id="MobiDB-lite"/>
    </source>
</evidence>
<reference evidence="7" key="1">
    <citation type="journal article" date="2014" name="Genome Biol. Evol.">
        <title>Pangenome evidence for extensive interdomain horizontal transfer affecting lineage core and shell genes in uncultured planktonic thaumarchaeota and euryarchaeota.</title>
        <authorList>
            <person name="Deschamps P."/>
            <person name="Zivanovic Y."/>
            <person name="Moreira D."/>
            <person name="Rodriguez-Valera F."/>
            <person name="Lopez-Garcia P."/>
        </authorList>
    </citation>
    <scope>NUCLEOTIDE SEQUENCE</scope>
</reference>
<evidence type="ECO:0000256" key="4">
    <source>
        <dbReference type="ARBA" id="ARBA00022833"/>
    </source>
</evidence>
<accession>A0A075FPG3</accession>
<dbReference type="PANTHER" id="PTHR37326:SF1">
    <property type="entry name" value="BLL3975 PROTEIN"/>
    <property type="match status" value="1"/>
</dbReference>
<feature type="region of interest" description="Disordered" evidence="5">
    <location>
        <begin position="422"/>
        <end position="477"/>
    </location>
</feature>
<evidence type="ECO:0000259" key="6">
    <source>
        <dbReference type="Pfam" id="PF24827"/>
    </source>
</evidence>
<evidence type="ECO:0000256" key="1">
    <source>
        <dbReference type="ARBA" id="ARBA00001947"/>
    </source>
</evidence>
<name>A0A075FPG3_9EURY</name>
<keyword evidence="3" id="KW-0378">Hydrolase</keyword>
<evidence type="ECO:0000313" key="7">
    <source>
        <dbReference type="EMBL" id="AIE91592.1"/>
    </source>
</evidence>
<evidence type="ECO:0000256" key="2">
    <source>
        <dbReference type="ARBA" id="ARBA00022723"/>
    </source>
</evidence>
<dbReference type="GO" id="GO:0016788">
    <property type="term" value="F:hydrolase activity, acting on ester bonds"/>
    <property type="evidence" value="ECO:0007669"/>
    <property type="project" value="InterPro"/>
</dbReference>
<keyword evidence="4" id="KW-0862">Zinc</keyword>
<feature type="compositionally biased region" description="Acidic residues" evidence="5">
    <location>
        <begin position="463"/>
        <end position="477"/>
    </location>
</feature>
<protein>
    <submittedName>
        <fullName evidence="7">Putative deacylase</fullName>
    </submittedName>
</protein>
<dbReference type="GO" id="GO:0046872">
    <property type="term" value="F:metal ion binding"/>
    <property type="evidence" value="ECO:0007669"/>
    <property type="project" value="UniProtKB-KW"/>
</dbReference>
<keyword evidence="2" id="KW-0479">Metal-binding</keyword>
<dbReference type="InterPro" id="IPR053138">
    <property type="entry name" value="N-alpha-Ac-DABA_deacetylase"/>
</dbReference>
<dbReference type="Pfam" id="PF24827">
    <property type="entry name" value="AstE_AspA_cat"/>
    <property type="match status" value="1"/>
</dbReference>
<feature type="domain" description="Succinylglutamate desuccinylase/Aspartoacylase catalytic" evidence="6">
    <location>
        <begin position="127"/>
        <end position="314"/>
    </location>
</feature>
<evidence type="ECO:0000256" key="3">
    <source>
        <dbReference type="ARBA" id="ARBA00022801"/>
    </source>
</evidence>
<feature type="region of interest" description="Disordered" evidence="5">
    <location>
        <begin position="11"/>
        <end position="61"/>
    </location>
</feature>
<dbReference type="PANTHER" id="PTHR37326">
    <property type="entry name" value="BLL3975 PROTEIN"/>
    <property type="match status" value="1"/>
</dbReference>
<dbReference type="CDD" id="cd06251">
    <property type="entry name" value="M14_ASTE_ASPA-like"/>
    <property type="match status" value="1"/>
</dbReference>
<dbReference type="SUPFAM" id="SSF53187">
    <property type="entry name" value="Zn-dependent exopeptidases"/>
    <property type="match status" value="1"/>
</dbReference>
<sequence length="477" mass="51510">MLGALDACALSVDPFGPKVPSASSSSDDDEDSGKSRGPVTRPRRRRSKPLKVSNQIPASRREEIEKALEGNHGTPSRWSRKDGPKFHRFLRKRISPGTIRQLEFDLIDVEIGESWPVPITVIHGARPGPVVTLLGALHGNELVGPLALTYLSGPNFIGEDKAIDPSAMAGTIRIIPVVNLPGYRRQSRYLPDGRDLNRGFPGKPDSNTTSRVAHRLWNEIISSSDHVIDLHTAAVGRTNMPQIRANLAHPSSNRIARAFGIETILDNEGPKGSMRRVANDSGVAAITYEGGGSNEADPESVQVAIYGILNVLRSLRVIPGYPSRPRFRILASGSIWVRSDQGGLLDVLTPAGSFVQEGETVATVTDPERPGENFDILSPARGLLISTATHPFVTAGTPIGHLLPVTGGTKTLKTRLDEEGCLITSGSDGEPSWREDDDIEDIPVEGVWSGGSPDAEWSHGEENSTEEEADESDPQWL</sequence>
<dbReference type="EMBL" id="KF900343">
    <property type="protein sequence ID" value="AIE91592.1"/>
    <property type="molecule type" value="Genomic_DNA"/>
</dbReference>